<feature type="region of interest" description="Disordered" evidence="1">
    <location>
        <begin position="1"/>
        <end position="51"/>
    </location>
</feature>
<reference evidence="2" key="1">
    <citation type="submission" date="2021-03" db="EMBL/GenBank/DDBJ databases">
        <title>Draft genome sequence of rust myrtle Austropuccinia psidii MF-1, a brazilian biotype.</title>
        <authorList>
            <person name="Quecine M.C."/>
            <person name="Pachon D.M.R."/>
            <person name="Bonatelli M.L."/>
            <person name="Correr F.H."/>
            <person name="Franceschini L.M."/>
            <person name="Leite T.F."/>
            <person name="Margarido G.R.A."/>
            <person name="Almeida C.A."/>
            <person name="Ferrarezi J.A."/>
            <person name="Labate C.A."/>
        </authorList>
    </citation>
    <scope>NUCLEOTIDE SEQUENCE</scope>
    <source>
        <strain evidence="2">MF-1</strain>
    </source>
</reference>
<comment type="caution">
    <text evidence="2">The sequence shown here is derived from an EMBL/GenBank/DDBJ whole genome shotgun (WGS) entry which is preliminary data.</text>
</comment>
<accession>A0A9Q3KU21</accession>
<gene>
    <name evidence="2" type="ORF">O181_125482</name>
</gene>
<keyword evidence="3" id="KW-1185">Reference proteome</keyword>
<name>A0A9Q3KU21_9BASI</name>
<protein>
    <submittedName>
        <fullName evidence="2">Uncharacterized protein</fullName>
    </submittedName>
</protein>
<evidence type="ECO:0000313" key="2">
    <source>
        <dbReference type="EMBL" id="MBW0585767.1"/>
    </source>
</evidence>
<evidence type="ECO:0000313" key="3">
    <source>
        <dbReference type="Proteomes" id="UP000765509"/>
    </source>
</evidence>
<proteinExistence type="predicted"/>
<sequence>MKEQLPEVIKKEGKNKSSSYTPQNSPLEEQTTFPRAFRPHGSPSPYPRLMATSTPYTEQRQNTLPIRVNISSQIPTPSHQELSRNTTPIVKIRDKDYNM</sequence>
<dbReference type="Proteomes" id="UP000765509">
    <property type="component" value="Unassembled WGS sequence"/>
</dbReference>
<dbReference type="AlphaFoldDB" id="A0A9Q3KU21"/>
<organism evidence="2 3">
    <name type="scientific">Austropuccinia psidii MF-1</name>
    <dbReference type="NCBI Taxonomy" id="1389203"/>
    <lineage>
        <taxon>Eukaryota</taxon>
        <taxon>Fungi</taxon>
        <taxon>Dikarya</taxon>
        <taxon>Basidiomycota</taxon>
        <taxon>Pucciniomycotina</taxon>
        <taxon>Pucciniomycetes</taxon>
        <taxon>Pucciniales</taxon>
        <taxon>Sphaerophragmiaceae</taxon>
        <taxon>Austropuccinia</taxon>
    </lineage>
</organism>
<feature type="compositionally biased region" description="Basic and acidic residues" evidence="1">
    <location>
        <begin position="1"/>
        <end position="15"/>
    </location>
</feature>
<feature type="compositionally biased region" description="Polar residues" evidence="1">
    <location>
        <begin position="16"/>
        <end position="33"/>
    </location>
</feature>
<dbReference type="EMBL" id="AVOT02121923">
    <property type="protein sequence ID" value="MBW0585767.1"/>
    <property type="molecule type" value="Genomic_DNA"/>
</dbReference>
<evidence type="ECO:0000256" key="1">
    <source>
        <dbReference type="SAM" id="MobiDB-lite"/>
    </source>
</evidence>